<reference evidence="2" key="1">
    <citation type="submission" date="2020-11" db="EMBL/GenBank/DDBJ databases">
        <authorList>
            <consortium name="DOE Joint Genome Institute"/>
            <person name="Ahrendt S."/>
            <person name="Riley R."/>
            <person name="Andreopoulos W."/>
            <person name="Labutti K."/>
            <person name="Pangilinan J."/>
            <person name="Ruiz-Duenas F.J."/>
            <person name="Barrasa J.M."/>
            <person name="Sanchez-Garcia M."/>
            <person name="Camarero S."/>
            <person name="Miyauchi S."/>
            <person name="Serrano A."/>
            <person name="Linde D."/>
            <person name="Babiker R."/>
            <person name="Drula E."/>
            <person name="Ayuso-Fernandez I."/>
            <person name="Pacheco R."/>
            <person name="Padilla G."/>
            <person name="Ferreira P."/>
            <person name="Barriuso J."/>
            <person name="Kellner H."/>
            <person name="Castanera R."/>
            <person name="Alfaro M."/>
            <person name="Ramirez L."/>
            <person name="Pisabarro A.G."/>
            <person name="Kuo A."/>
            <person name="Tritt A."/>
            <person name="Lipzen A."/>
            <person name="He G."/>
            <person name="Yan M."/>
            <person name="Ng V."/>
            <person name="Cullen D."/>
            <person name="Martin F."/>
            <person name="Rosso M.-N."/>
            <person name="Henrissat B."/>
            <person name="Hibbett D."/>
            <person name="Martinez A.T."/>
            <person name="Grigoriev I.V."/>
        </authorList>
    </citation>
    <scope>NUCLEOTIDE SEQUENCE</scope>
    <source>
        <strain evidence="2">CBS 247.69</strain>
    </source>
</reference>
<dbReference type="Proteomes" id="UP000807353">
    <property type="component" value="Unassembled WGS sequence"/>
</dbReference>
<dbReference type="AlphaFoldDB" id="A0A9P6CFE1"/>
<evidence type="ECO:0000313" key="2">
    <source>
        <dbReference type="EMBL" id="KAF9463852.1"/>
    </source>
</evidence>
<keyword evidence="1" id="KW-1133">Transmembrane helix</keyword>
<gene>
    <name evidence="2" type="ORF">BDZ94DRAFT_1257593</name>
</gene>
<keyword evidence="3" id="KW-1185">Reference proteome</keyword>
<keyword evidence="1" id="KW-0472">Membrane</keyword>
<evidence type="ECO:0000313" key="3">
    <source>
        <dbReference type="Proteomes" id="UP000807353"/>
    </source>
</evidence>
<organism evidence="2 3">
    <name type="scientific">Collybia nuda</name>
    <dbReference type="NCBI Taxonomy" id="64659"/>
    <lineage>
        <taxon>Eukaryota</taxon>
        <taxon>Fungi</taxon>
        <taxon>Dikarya</taxon>
        <taxon>Basidiomycota</taxon>
        <taxon>Agaricomycotina</taxon>
        <taxon>Agaricomycetes</taxon>
        <taxon>Agaricomycetidae</taxon>
        <taxon>Agaricales</taxon>
        <taxon>Tricholomatineae</taxon>
        <taxon>Clitocybaceae</taxon>
        <taxon>Collybia</taxon>
    </lineage>
</organism>
<sequence length="100" mass="11556">MIRTQHHFSTSTPVMVTMMITIIASVYMLYTGVIQSIHKKRKCLKRKVFCHSQGVPRSPKASFMGQLLRTSTLGGCPEIIRRKNRFRKNLNNVLRSESYI</sequence>
<proteinExistence type="predicted"/>
<accession>A0A9P6CFE1</accession>
<name>A0A9P6CFE1_9AGAR</name>
<dbReference type="EMBL" id="MU150258">
    <property type="protein sequence ID" value="KAF9463852.1"/>
    <property type="molecule type" value="Genomic_DNA"/>
</dbReference>
<protein>
    <submittedName>
        <fullName evidence="2">Uncharacterized protein</fullName>
    </submittedName>
</protein>
<evidence type="ECO:0000256" key="1">
    <source>
        <dbReference type="SAM" id="Phobius"/>
    </source>
</evidence>
<feature type="transmembrane region" description="Helical" evidence="1">
    <location>
        <begin position="14"/>
        <end position="37"/>
    </location>
</feature>
<keyword evidence="1" id="KW-0812">Transmembrane</keyword>
<comment type="caution">
    <text evidence="2">The sequence shown here is derived from an EMBL/GenBank/DDBJ whole genome shotgun (WGS) entry which is preliminary data.</text>
</comment>